<gene>
    <name evidence="2" type="ORF">JCM7686_pAMI1p025</name>
</gene>
<dbReference type="SUPFAM" id="SSF51182">
    <property type="entry name" value="RmlC-like cupins"/>
    <property type="match status" value="1"/>
</dbReference>
<dbReference type="InterPro" id="IPR013096">
    <property type="entry name" value="Cupin_2"/>
</dbReference>
<evidence type="ECO:0000313" key="3">
    <source>
        <dbReference type="Proteomes" id="UP000015480"/>
    </source>
</evidence>
<dbReference type="PANTHER" id="PTHR40112:SF1">
    <property type="entry name" value="H2HPP ISOMERASE"/>
    <property type="match status" value="1"/>
</dbReference>
<dbReference type="Pfam" id="PF07883">
    <property type="entry name" value="Cupin_2"/>
    <property type="match status" value="1"/>
</dbReference>
<dbReference type="Proteomes" id="UP000015480">
    <property type="component" value="Plasmid pAMI1"/>
</dbReference>
<dbReference type="HOGENOM" id="CLU_134269_0_0_5"/>
<sequence>MVIDWSKLPAVPGMRPGSVRRGICADQISAVQIEVAADAEFDGKTHWHEHEQILVVVSGFCKIVIDGQTMTARQGDLVFFPSKSRHAVIGTGPEGCVYYELFAPARPDQLPGWVGSSPLRFD</sequence>
<keyword evidence="2" id="KW-0614">Plasmid</keyword>
<feature type="domain" description="Cupin type-2" evidence="1">
    <location>
        <begin position="42"/>
        <end position="100"/>
    </location>
</feature>
<dbReference type="InterPro" id="IPR014710">
    <property type="entry name" value="RmlC-like_jellyroll"/>
</dbReference>
<proteinExistence type="predicted"/>
<organism evidence="2 3">
    <name type="scientific">Paracoccus aminophilus JCM 7686</name>
    <dbReference type="NCBI Taxonomy" id="1367847"/>
    <lineage>
        <taxon>Bacteria</taxon>
        <taxon>Pseudomonadati</taxon>
        <taxon>Pseudomonadota</taxon>
        <taxon>Alphaproteobacteria</taxon>
        <taxon>Rhodobacterales</taxon>
        <taxon>Paracoccaceae</taxon>
        <taxon>Paracoccus</taxon>
    </lineage>
</organism>
<evidence type="ECO:0000259" key="1">
    <source>
        <dbReference type="Pfam" id="PF07883"/>
    </source>
</evidence>
<dbReference type="KEGG" id="pami:JCM7686_pAMI1p025"/>
<dbReference type="PANTHER" id="PTHR40112">
    <property type="entry name" value="H2HPP ISOMERASE"/>
    <property type="match status" value="1"/>
</dbReference>
<protein>
    <recommendedName>
        <fullName evidence="1">Cupin type-2 domain-containing protein</fullName>
    </recommendedName>
</protein>
<geneLocation type="plasmid" evidence="2 3">
    <name>pAMI1</name>
</geneLocation>
<name>S5YZH5_PARAH</name>
<dbReference type="OrthoDB" id="9798709at2"/>
<dbReference type="PATRIC" id="fig|1367847.3.peg.3536"/>
<reference evidence="2 3" key="1">
    <citation type="journal article" date="2014" name="BMC Genomics">
        <title>Architecture and functions of a multipartite genome of the methylotrophic bacterium Paracoccus aminophilus JCM 7686, containing primary and secondary chromids.</title>
        <authorList>
            <person name="Dziewit L."/>
            <person name="Czarnecki J."/>
            <person name="Wibberg D."/>
            <person name="Radlinska M."/>
            <person name="Mrozek P."/>
            <person name="Szymczak M."/>
            <person name="Schluter A."/>
            <person name="Puhler A."/>
            <person name="Bartosik D."/>
        </authorList>
    </citation>
    <scope>NUCLEOTIDE SEQUENCE [LARGE SCALE GENOMIC DNA]</scope>
    <source>
        <strain evidence="2">JCM 7686</strain>
        <plasmid evidence="3">Plasmid pAMI1</plasmid>
    </source>
</reference>
<dbReference type="AlphaFoldDB" id="S5YZH5"/>
<dbReference type="RefSeq" id="WP_020952760.1">
    <property type="nucleotide sequence ID" value="NC_022042.1"/>
</dbReference>
<dbReference type="Gene3D" id="2.60.120.10">
    <property type="entry name" value="Jelly Rolls"/>
    <property type="match status" value="1"/>
</dbReference>
<dbReference type="InterPro" id="IPR011051">
    <property type="entry name" value="RmlC_Cupin_sf"/>
</dbReference>
<dbReference type="InterPro" id="IPR052535">
    <property type="entry name" value="Bacilysin_H2HPP_isomerase"/>
</dbReference>
<accession>S5YZH5</accession>
<dbReference type="EMBL" id="CP006651">
    <property type="protein sequence ID" value="AGT10611.1"/>
    <property type="molecule type" value="Genomic_DNA"/>
</dbReference>
<keyword evidence="3" id="KW-1185">Reference proteome</keyword>
<evidence type="ECO:0000313" key="2">
    <source>
        <dbReference type="EMBL" id="AGT10611.1"/>
    </source>
</evidence>